<proteinExistence type="predicted"/>
<dbReference type="Proteomes" id="UP000256629">
    <property type="component" value="Unassembled WGS sequence"/>
</dbReference>
<dbReference type="OrthoDB" id="6775258at2"/>
<dbReference type="RefSeq" id="WP_116524015.1">
    <property type="nucleotide sequence ID" value="NZ_QRDX01000004.1"/>
</dbReference>
<sequence>MTVGLAYKKKVNSIWRKWLKVEHSGLNIGRLMANEIFYVCHYDSKLRKRSKDKTYTLILRLLKAVIFTKIETPFDFNSTFKDIFFLHQEDNRKDYQEQCNYVLKQLKNYPFTEIFVNKDKVLKEKIKPVQSFKKVGLLTKLMFYTFSSSSNYDSHGAYHNLKFYRNSLLYYDYYLYLFKVLKEAKIKILITFCDAKEYANLFTQAAINLKAVTVTQQHALYIGMNDSSYSQPVLNYRNLISDYFMAWGKSINEQWNGVGFDFTKIVYSGTNLPKGIDIQEKKGFYMPKKNVFGVILSAEYWRKSNIEMLEIAHKFSQENSYEFQVLFHPSNKIFEYIDIINYINENQCFQNLKNLDDFIMEKRFILCHTTSLYLRSLINKRKCFRFKDDNFIDVGGMPDDIFESKADFEMKFKNGLEYSNIELNEISSIIASHYGEENMNYINALETILKKERISINRS</sequence>
<gene>
    <name evidence="1" type="ORF">DFQ02_104214</name>
</gene>
<reference evidence="1 2" key="1">
    <citation type="submission" date="2018-07" db="EMBL/GenBank/DDBJ databases">
        <title>Genomic Encyclopedia of Type Strains, Phase III (KMG-III): the genomes of soil and plant-associated and newly described type strains.</title>
        <authorList>
            <person name="Whitman W."/>
        </authorList>
    </citation>
    <scope>NUCLEOTIDE SEQUENCE [LARGE SCALE GENOMIC DNA]</scope>
    <source>
        <strain evidence="1 2">CECT 8487</strain>
    </source>
</reference>
<organism evidence="1 2">
    <name type="scientific">Seonamhaeicola aphaedonensis</name>
    <dbReference type="NCBI Taxonomy" id="1461338"/>
    <lineage>
        <taxon>Bacteria</taxon>
        <taxon>Pseudomonadati</taxon>
        <taxon>Bacteroidota</taxon>
        <taxon>Flavobacteriia</taxon>
        <taxon>Flavobacteriales</taxon>
        <taxon>Flavobacteriaceae</taxon>
    </lineage>
</organism>
<accession>A0A3D9HFW2</accession>
<protein>
    <recommendedName>
        <fullName evidence="3">CDP-glycerol:poly(Glycerophosphate) glycerophosphotransferase</fullName>
    </recommendedName>
</protein>
<evidence type="ECO:0000313" key="1">
    <source>
        <dbReference type="EMBL" id="RED48368.1"/>
    </source>
</evidence>
<dbReference type="AlphaFoldDB" id="A0A3D9HFW2"/>
<name>A0A3D9HFW2_9FLAO</name>
<dbReference type="EMBL" id="QRDX01000004">
    <property type="protein sequence ID" value="RED48368.1"/>
    <property type="molecule type" value="Genomic_DNA"/>
</dbReference>
<evidence type="ECO:0008006" key="3">
    <source>
        <dbReference type="Google" id="ProtNLM"/>
    </source>
</evidence>
<evidence type="ECO:0000313" key="2">
    <source>
        <dbReference type="Proteomes" id="UP000256629"/>
    </source>
</evidence>
<comment type="caution">
    <text evidence="1">The sequence shown here is derived from an EMBL/GenBank/DDBJ whole genome shotgun (WGS) entry which is preliminary data.</text>
</comment>
<keyword evidence="2" id="KW-1185">Reference proteome</keyword>